<evidence type="ECO:0000256" key="2">
    <source>
        <dbReference type="ARBA" id="ARBA00022723"/>
    </source>
</evidence>
<dbReference type="InterPro" id="IPR001279">
    <property type="entry name" value="Metallo-B-lactamas"/>
</dbReference>
<dbReference type="Pfam" id="PF00753">
    <property type="entry name" value="Lactamase_B"/>
    <property type="match status" value="1"/>
</dbReference>
<comment type="caution">
    <text evidence="5">The sequence shown here is derived from an EMBL/GenBank/DDBJ whole genome shotgun (WGS) entry which is preliminary data.</text>
</comment>
<dbReference type="SMART" id="SM00849">
    <property type="entry name" value="Lactamase_B"/>
    <property type="match status" value="1"/>
</dbReference>
<dbReference type="Gene3D" id="3.60.15.10">
    <property type="entry name" value="Ribonuclease Z/Hydroxyacylglutathione hydrolase-like"/>
    <property type="match status" value="1"/>
</dbReference>
<name>A0A5M3YN57_ASPTE</name>
<comment type="similarity">
    <text evidence="1">Belongs to the metallo-beta-lactamase superfamily.</text>
</comment>
<accession>A0A5M3YN57</accession>
<dbReference type="InterPro" id="IPR036866">
    <property type="entry name" value="RibonucZ/Hydroxyglut_hydro"/>
</dbReference>
<keyword evidence="6" id="KW-1185">Reference proteome</keyword>
<dbReference type="Proteomes" id="UP000452235">
    <property type="component" value="Unassembled WGS sequence"/>
</dbReference>
<evidence type="ECO:0000256" key="4">
    <source>
        <dbReference type="ARBA" id="ARBA00022833"/>
    </source>
</evidence>
<dbReference type="OrthoDB" id="10250730at2759"/>
<gene>
    <name evidence="5" type="ORF">ATEIFO6365_0001066600</name>
</gene>
<dbReference type="EMBL" id="BLJY01000001">
    <property type="protein sequence ID" value="GFF12443.1"/>
    <property type="molecule type" value="Genomic_DNA"/>
</dbReference>
<evidence type="ECO:0000256" key="1">
    <source>
        <dbReference type="ARBA" id="ARBA00007749"/>
    </source>
</evidence>
<dbReference type="VEuPathDB" id="FungiDB:ATEG_01461"/>
<dbReference type="AlphaFoldDB" id="A0A5M3YN57"/>
<evidence type="ECO:0000313" key="6">
    <source>
        <dbReference type="Proteomes" id="UP000452235"/>
    </source>
</evidence>
<dbReference type="CDD" id="cd07730">
    <property type="entry name" value="metallo-hydrolase-like_MBL-fold"/>
    <property type="match status" value="1"/>
</dbReference>
<dbReference type="GO" id="GO:0046872">
    <property type="term" value="F:metal ion binding"/>
    <property type="evidence" value="ECO:0007669"/>
    <property type="project" value="UniProtKB-KW"/>
</dbReference>
<proteinExistence type="inferred from homology"/>
<dbReference type="InterPro" id="IPR051013">
    <property type="entry name" value="MBL_superfamily_lactonases"/>
</dbReference>
<evidence type="ECO:0000313" key="5">
    <source>
        <dbReference type="EMBL" id="GFF12443.1"/>
    </source>
</evidence>
<dbReference type="PANTHER" id="PTHR42978">
    <property type="entry name" value="QUORUM-QUENCHING LACTONASE YTNP-RELATED-RELATED"/>
    <property type="match status" value="1"/>
</dbReference>
<evidence type="ECO:0000256" key="3">
    <source>
        <dbReference type="ARBA" id="ARBA00022801"/>
    </source>
</evidence>
<keyword evidence="3" id="KW-0378">Hydrolase</keyword>
<organism evidence="5 6">
    <name type="scientific">Aspergillus terreus</name>
    <dbReference type="NCBI Taxonomy" id="33178"/>
    <lineage>
        <taxon>Eukaryota</taxon>
        <taxon>Fungi</taxon>
        <taxon>Dikarya</taxon>
        <taxon>Ascomycota</taxon>
        <taxon>Pezizomycotina</taxon>
        <taxon>Eurotiomycetes</taxon>
        <taxon>Eurotiomycetidae</taxon>
        <taxon>Eurotiales</taxon>
        <taxon>Aspergillaceae</taxon>
        <taxon>Aspergillus</taxon>
        <taxon>Aspergillus subgen. Circumdati</taxon>
    </lineage>
</organism>
<sequence length="355" mass="39718">MTGPNFTVPAGTQTVQVRIIDSTTRIGQLPANFLMKPPVHGLQYMPVLPAWSFLIEHASGRKVLFDLGVPKDYHAFSPTVTKHLERQGWEVSVDKDVIDILQENGLAAGQISSIIWSHWHWDHLGDPSKFPHSTELIVGPGFKKEFLPGYPSKSDSPVRESDFAGRLLREIDFTGAAQVGQFGAYDLFGDESFYILDTPGHAVGHLSGLARTTINPDTFIFMGGDLCHHSGEIRPSKHLRIPAEIPHRSPAVRLPCPGAMYERLLTSRGRSVDEPFFEPAIGLDMEQTITSIVKAQDADASDNVWFVYAHDPSLFETVDLFPLSANDWKRKDWREQTLWTFLKDFDEAVDRLAQA</sequence>
<dbReference type="GO" id="GO:0016787">
    <property type="term" value="F:hydrolase activity"/>
    <property type="evidence" value="ECO:0007669"/>
    <property type="project" value="UniProtKB-KW"/>
</dbReference>
<reference evidence="5 6" key="1">
    <citation type="submission" date="2020-01" db="EMBL/GenBank/DDBJ databases">
        <title>Aspergillus terreus IFO 6365 whole genome shotgun sequence.</title>
        <authorList>
            <person name="Kanamasa S."/>
            <person name="Takahashi H."/>
        </authorList>
    </citation>
    <scope>NUCLEOTIDE SEQUENCE [LARGE SCALE GENOMIC DNA]</scope>
    <source>
        <strain evidence="5 6">IFO 6365</strain>
    </source>
</reference>
<keyword evidence="4" id="KW-0862">Zinc</keyword>
<protein>
    <submittedName>
        <fullName evidence="5">N-acyl homoserine lactonase AttM</fullName>
    </submittedName>
</protein>
<dbReference type="SUPFAM" id="SSF56281">
    <property type="entry name" value="Metallo-hydrolase/oxidoreductase"/>
    <property type="match status" value="1"/>
</dbReference>
<dbReference type="PANTHER" id="PTHR42978:SF5">
    <property type="entry name" value="METALLO-BETA-LACTAMASE DOMAIN-CONTAINING PROTEIN"/>
    <property type="match status" value="1"/>
</dbReference>
<keyword evidence="2" id="KW-0479">Metal-binding</keyword>